<evidence type="ECO:0000313" key="8">
    <source>
        <dbReference type="EMBL" id="MPA66890.1"/>
    </source>
</evidence>
<evidence type="ECO:0000256" key="3">
    <source>
        <dbReference type="ARBA" id="ARBA00022729"/>
    </source>
</evidence>
<keyword evidence="3" id="KW-0732">Signal</keyword>
<proteinExistence type="inferred from homology"/>
<dbReference type="AlphaFoldDB" id="A0A5B7BD83"/>
<feature type="transmembrane region" description="Helical" evidence="7">
    <location>
        <begin position="94"/>
        <end position="114"/>
    </location>
</feature>
<evidence type="ECO:0000256" key="6">
    <source>
        <dbReference type="ARBA" id="ARBA00029467"/>
    </source>
</evidence>
<reference evidence="8" key="1">
    <citation type="submission" date="2019-08" db="EMBL/GenBank/DDBJ databases">
        <title>Reference gene set and small RNA set construction with multiple tissues from Davidia involucrata Baill.</title>
        <authorList>
            <person name="Yang H."/>
            <person name="Zhou C."/>
            <person name="Li G."/>
            <person name="Wang J."/>
            <person name="Gao P."/>
            <person name="Wang M."/>
            <person name="Wang R."/>
            <person name="Zhao Y."/>
        </authorList>
    </citation>
    <scope>NUCLEOTIDE SEQUENCE</scope>
    <source>
        <tissue evidence="8">Mixed with DoveR01_LX</tissue>
    </source>
</reference>
<dbReference type="InterPro" id="IPR009606">
    <property type="entry name" value="DEAL/Modifying_wall_lignin1/2"/>
</dbReference>
<keyword evidence="4 7" id="KW-1133">Transmembrane helix</keyword>
<protein>
    <recommendedName>
        <fullName evidence="9">Keratin-associated protein</fullName>
    </recommendedName>
</protein>
<evidence type="ECO:0008006" key="9">
    <source>
        <dbReference type="Google" id="ProtNLM"/>
    </source>
</evidence>
<sequence>MAFTTKQMSLIVATFGTLSFLFGVIAENKKPASGTPITGKGVVICKYPSDPTVVLGYLSVAFLAASTVAGYLSLFYPYKGKSVPQSALFRSSSFLVFFNIALGTAGLATALLLWPTITEQLHLTRNVHRNLETDCPTAKTGLLGGGAFVSLDSSLFWLVCLMLADNAREDYFDEVEKDVNGGRGQVLTTDYDADEPLKQGA</sequence>
<name>A0A5B7BD83_DAVIN</name>
<evidence type="ECO:0000256" key="1">
    <source>
        <dbReference type="ARBA" id="ARBA00004127"/>
    </source>
</evidence>
<feature type="transmembrane region" description="Helical" evidence="7">
    <location>
        <begin position="54"/>
        <end position="74"/>
    </location>
</feature>
<evidence type="ECO:0000256" key="5">
    <source>
        <dbReference type="ARBA" id="ARBA00023136"/>
    </source>
</evidence>
<dbReference type="PANTHER" id="PTHR31769">
    <property type="entry name" value="OS07G0462200 PROTEIN-RELATED"/>
    <property type="match status" value="1"/>
</dbReference>
<keyword evidence="2 7" id="KW-0812">Transmembrane</keyword>
<evidence type="ECO:0000256" key="7">
    <source>
        <dbReference type="SAM" id="Phobius"/>
    </source>
</evidence>
<dbReference type="EMBL" id="GHES01036331">
    <property type="protein sequence ID" value="MPA66890.1"/>
    <property type="molecule type" value="Transcribed_RNA"/>
</dbReference>
<dbReference type="GO" id="GO:0012505">
    <property type="term" value="C:endomembrane system"/>
    <property type="evidence" value="ECO:0007669"/>
    <property type="project" value="UniProtKB-SubCell"/>
</dbReference>
<keyword evidence="5 7" id="KW-0472">Membrane</keyword>
<comment type="similarity">
    <text evidence="6">Belongs to the DESIGUAL family.</text>
</comment>
<comment type="subcellular location">
    <subcellularLocation>
        <location evidence="1">Endomembrane system</location>
        <topology evidence="1">Multi-pass membrane protein</topology>
    </subcellularLocation>
</comment>
<accession>A0A5B7BD83</accession>
<gene>
    <name evidence="8" type="ORF">Din_036331</name>
</gene>
<dbReference type="InterPro" id="IPR052222">
    <property type="entry name" value="DESIGUAL"/>
</dbReference>
<feature type="transmembrane region" description="Helical" evidence="7">
    <location>
        <begin position="142"/>
        <end position="164"/>
    </location>
</feature>
<dbReference type="Pfam" id="PF06749">
    <property type="entry name" value="DUF1218"/>
    <property type="match status" value="1"/>
</dbReference>
<evidence type="ECO:0000256" key="2">
    <source>
        <dbReference type="ARBA" id="ARBA00022692"/>
    </source>
</evidence>
<organism evidence="8">
    <name type="scientific">Davidia involucrata</name>
    <name type="common">Dove tree</name>
    <dbReference type="NCBI Taxonomy" id="16924"/>
    <lineage>
        <taxon>Eukaryota</taxon>
        <taxon>Viridiplantae</taxon>
        <taxon>Streptophyta</taxon>
        <taxon>Embryophyta</taxon>
        <taxon>Tracheophyta</taxon>
        <taxon>Spermatophyta</taxon>
        <taxon>Magnoliopsida</taxon>
        <taxon>eudicotyledons</taxon>
        <taxon>Gunneridae</taxon>
        <taxon>Pentapetalae</taxon>
        <taxon>asterids</taxon>
        <taxon>Cornales</taxon>
        <taxon>Nyssaceae</taxon>
        <taxon>Davidia</taxon>
    </lineage>
</organism>
<evidence type="ECO:0000256" key="4">
    <source>
        <dbReference type="ARBA" id="ARBA00022989"/>
    </source>
</evidence>